<protein>
    <recommendedName>
        <fullName evidence="5">Twin-arginine translocation signal domain-containing protein</fullName>
    </recommendedName>
</protein>
<feature type="region of interest" description="Disordered" evidence="1">
    <location>
        <begin position="47"/>
        <end position="80"/>
    </location>
</feature>
<dbReference type="EMBL" id="CP120370">
    <property type="protein sequence ID" value="WEX81063.1"/>
    <property type="molecule type" value="Genomic_DNA"/>
</dbReference>
<reference evidence="3 4" key="1">
    <citation type="submission" date="2023-03" db="EMBL/GenBank/DDBJ databases">
        <authorList>
            <person name="Kaur S."/>
            <person name="Espinosa-Saiz D."/>
            <person name="Velazquez E."/>
            <person name="Menendez E."/>
            <person name="diCenzo G.C."/>
        </authorList>
    </citation>
    <scope>NUCLEOTIDE SEQUENCE [LARGE SCALE GENOMIC DNA]</scope>
    <source>
        <strain evidence="3 4">LMG 27395</strain>
    </source>
</reference>
<dbReference type="Proteomes" id="UP001235547">
    <property type="component" value="Chromosome 2"/>
</dbReference>
<evidence type="ECO:0000313" key="4">
    <source>
        <dbReference type="Proteomes" id="UP001235547"/>
    </source>
</evidence>
<proteinExistence type="predicted"/>
<organism evidence="3 4">
    <name type="scientific">Sinorhizobium numidicum</name>
    <dbReference type="NCBI Taxonomy" id="680248"/>
    <lineage>
        <taxon>Bacteria</taxon>
        <taxon>Pseudomonadati</taxon>
        <taxon>Pseudomonadota</taxon>
        <taxon>Alphaproteobacteria</taxon>
        <taxon>Hyphomicrobiales</taxon>
        <taxon>Rhizobiaceae</taxon>
        <taxon>Sinorhizobium/Ensifer group</taxon>
        <taxon>Sinorhizobium</taxon>
    </lineage>
</organism>
<dbReference type="EMBL" id="CP120370">
    <property type="protein sequence ID" value="WEX81053.1"/>
    <property type="molecule type" value="Genomic_DNA"/>
</dbReference>
<evidence type="ECO:0000256" key="1">
    <source>
        <dbReference type="SAM" id="MobiDB-lite"/>
    </source>
</evidence>
<keyword evidence="4" id="KW-1185">Reference proteome</keyword>
<feature type="compositionally biased region" description="Gly residues" evidence="1">
    <location>
        <begin position="53"/>
        <end position="72"/>
    </location>
</feature>
<evidence type="ECO:0000313" key="2">
    <source>
        <dbReference type="EMBL" id="WEX81053.1"/>
    </source>
</evidence>
<dbReference type="RefSeq" id="WP_280731788.1">
    <property type="nucleotide sequence ID" value="NZ_CP120367.1"/>
</dbReference>
<evidence type="ECO:0008006" key="5">
    <source>
        <dbReference type="Google" id="ProtNLM"/>
    </source>
</evidence>
<evidence type="ECO:0000313" key="3">
    <source>
        <dbReference type="EMBL" id="WEX81063.1"/>
    </source>
</evidence>
<sequence length="80" mass="8211">MDQEKSELQPSRSDEDRREFLKSCGRFAAVTPPLVTMLLSTSLTSDAIAKSGSGKGGKGGNAGKGGKGGNNGKGKAKTRV</sequence>
<name>A0ABY8CQZ6_9HYPH</name>
<gene>
    <name evidence="2" type="ORF">PYH38_000394</name>
    <name evidence="3" type="ORF">PYH38_000404</name>
</gene>
<accession>A0ABY8CQZ6</accession>